<evidence type="ECO:0000313" key="1">
    <source>
        <dbReference type="EMBL" id="QJB00578.1"/>
    </source>
</evidence>
<proteinExistence type="predicted"/>
<gene>
    <name evidence="1" type="ORF">MM171A00411_0040</name>
    <name evidence="2" type="ORF">MM171B00292_0007</name>
</gene>
<protein>
    <submittedName>
        <fullName evidence="1">Uncharacterized protein</fullName>
    </submittedName>
</protein>
<sequence>MSIQAQQNLIFPISKWELEQIKKGKVATPHWHDVVEKKDIFCALVGFEIIESEYDELRKRGIHCLVCRLNKEAVKNIERGNVTMARFGVHSGTKVIIMMMMDYRAKKIIDFPNNVAPREGDIL</sequence>
<reference evidence="1" key="1">
    <citation type="submission" date="2020-03" db="EMBL/GenBank/DDBJ databases">
        <title>The deep terrestrial virosphere.</title>
        <authorList>
            <person name="Holmfeldt K."/>
            <person name="Nilsson E."/>
            <person name="Simone D."/>
            <person name="Lopez-Fernandez M."/>
            <person name="Wu X."/>
            <person name="de Brujin I."/>
            <person name="Lundin D."/>
            <person name="Andersson A."/>
            <person name="Bertilsson S."/>
            <person name="Dopson M."/>
        </authorList>
    </citation>
    <scope>NUCLEOTIDE SEQUENCE</scope>
    <source>
        <strain evidence="1">MM171A00411</strain>
        <strain evidence="2">MM171B00292</strain>
    </source>
</reference>
<accession>A0A6M3LZ75</accession>
<dbReference type="EMBL" id="MT143696">
    <property type="protein sequence ID" value="QJB00578.1"/>
    <property type="molecule type" value="Genomic_DNA"/>
</dbReference>
<evidence type="ECO:0000313" key="2">
    <source>
        <dbReference type="EMBL" id="QJB04406.1"/>
    </source>
</evidence>
<dbReference type="EMBL" id="MT143882">
    <property type="protein sequence ID" value="QJB04406.1"/>
    <property type="molecule type" value="Genomic_DNA"/>
</dbReference>
<organism evidence="1">
    <name type="scientific">viral metagenome</name>
    <dbReference type="NCBI Taxonomy" id="1070528"/>
    <lineage>
        <taxon>unclassified sequences</taxon>
        <taxon>metagenomes</taxon>
        <taxon>organismal metagenomes</taxon>
    </lineage>
</organism>
<dbReference type="AlphaFoldDB" id="A0A6M3LZ75"/>
<name>A0A6M3LZ75_9ZZZZ</name>